<protein>
    <recommendedName>
        <fullName evidence="4">Secreted protein</fullName>
    </recommendedName>
</protein>
<keyword evidence="3" id="KW-1185">Reference proteome</keyword>
<evidence type="ECO:0000256" key="1">
    <source>
        <dbReference type="SAM" id="SignalP"/>
    </source>
</evidence>
<dbReference type="HOGENOM" id="CLU_1960229_0_0_1"/>
<keyword evidence="1" id="KW-0732">Signal</keyword>
<dbReference type="Proteomes" id="UP000016923">
    <property type="component" value="Unassembled WGS sequence"/>
</dbReference>
<dbReference type="VEuPathDB" id="FungiDB:F503_03828"/>
<sequence>MNRSFMSITLRMASPSLHLLLLFLFKRSLLLLPASGHLVTSCIPIPASHSLTAAATWHSGFNDMDGFDGFYGLYNASKQASSVSMMLITAFYGFLPCRILFTVKEQSKCTRGLQTARVECFPFLKSTE</sequence>
<name>S3CG42_OPHP1</name>
<evidence type="ECO:0008006" key="4">
    <source>
        <dbReference type="Google" id="ProtNLM"/>
    </source>
</evidence>
<gene>
    <name evidence="2" type="ORF">F503_03828</name>
</gene>
<evidence type="ECO:0000313" key="2">
    <source>
        <dbReference type="EMBL" id="EPE05223.1"/>
    </source>
</evidence>
<organism evidence="2 3">
    <name type="scientific">Ophiostoma piceae (strain UAMH 11346)</name>
    <name type="common">Sap stain fungus</name>
    <dbReference type="NCBI Taxonomy" id="1262450"/>
    <lineage>
        <taxon>Eukaryota</taxon>
        <taxon>Fungi</taxon>
        <taxon>Dikarya</taxon>
        <taxon>Ascomycota</taxon>
        <taxon>Pezizomycotina</taxon>
        <taxon>Sordariomycetes</taxon>
        <taxon>Sordariomycetidae</taxon>
        <taxon>Ophiostomatales</taxon>
        <taxon>Ophiostomataceae</taxon>
        <taxon>Ophiostoma</taxon>
    </lineage>
</organism>
<dbReference type="EMBL" id="KE148157">
    <property type="protein sequence ID" value="EPE05223.1"/>
    <property type="molecule type" value="Genomic_DNA"/>
</dbReference>
<evidence type="ECO:0000313" key="3">
    <source>
        <dbReference type="Proteomes" id="UP000016923"/>
    </source>
</evidence>
<reference evidence="2 3" key="1">
    <citation type="journal article" date="2013" name="BMC Genomics">
        <title>The genome and transcriptome of the pine saprophyte Ophiostoma piceae, and a comparison with the bark beetle-associated pine pathogen Grosmannia clavigera.</title>
        <authorList>
            <person name="Haridas S."/>
            <person name="Wang Y."/>
            <person name="Lim L."/>
            <person name="Massoumi Alamouti S."/>
            <person name="Jackman S."/>
            <person name="Docking R."/>
            <person name="Robertson G."/>
            <person name="Birol I."/>
            <person name="Bohlmann J."/>
            <person name="Breuil C."/>
        </authorList>
    </citation>
    <scope>NUCLEOTIDE SEQUENCE [LARGE SCALE GENOMIC DNA]</scope>
    <source>
        <strain evidence="2 3">UAMH 11346</strain>
    </source>
</reference>
<accession>S3CG42</accession>
<dbReference type="AlphaFoldDB" id="S3CG42"/>
<feature type="signal peptide" evidence="1">
    <location>
        <begin position="1"/>
        <end position="36"/>
    </location>
</feature>
<feature type="chain" id="PRO_5004518569" description="Secreted protein" evidence="1">
    <location>
        <begin position="37"/>
        <end position="128"/>
    </location>
</feature>
<proteinExistence type="predicted"/>